<keyword evidence="6" id="KW-1185">Reference proteome</keyword>
<organism evidence="5 6">
    <name type="scientific">Methylophilus luteus</name>
    <dbReference type="NCBI Taxonomy" id="640108"/>
    <lineage>
        <taxon>Bacteria</taxon>
        <taxon>Pseudomonadati</taxon>
        <taxon>Pseudomonadota</taxon>
        <taxon>Betaproteobacteria</taxon>
        <taxon>Nitrosomonadales</taxon>
        <taxon>Methylophilaceae</taxon>
        <taxon>Methylophilus</taxon>
    </lineage>
</organism>
<keyword evidence="3" id="KW-0732">Signal</keyword>
<evidence type="ECO:0000313" key="5">
    <source>
        <dbReference type="EMBL" id="MFD0913133.1"/>
    </source>
</evidence>
<dbReference type="Pfam" id="PF01464">
    <property type="entry name" value="SLT"/>
    <property type="match status" value="1"/>
</dbReference>
<dbReference type="SMART" id="SM00671">
    <property type="entry name" value="SEL1"/>
    <property type="match status" value="1"/>
</dbReference>
<evidence type="ECO:0000256" key="1">
    <source>
        <dbReference type="ARBA" id="ARBA00007734"/>
    </source>
</evidence>
<dbReference type="EMBL" id="JBHTKB010000001">
    <property type="protein sequence ID" value="MFD0913133.1"/>
    <property type="molecule type" value="Genomic_DNA"/>
</dbReference>
<dbReference type="PANTHER" id="PTHR37423:SF2">
    <property type="entry name" value="MEMBRANE-BOUND LYTIC MUREIN TRANSGLYCOSYLASE C"/>
    <property type="match status" value="1"/>
</dbReference>
<feature type="signal peptide" evidence="3">
    <location>
        <begin position="1"/>
        <end position="27"/>
    </location>
</feature>
<gene>
    <name evidence="5" type="ORF">ACFQ1Z_06200</name>
</gene>
<evidence type="ECO:0000313" key="6">
    <source>
        <dbReference type="Proteomes" id="UP001597128"/>
    </source>
</evidence>
<dbReference type="InterPro" id="IPR011990">
    <property type="entry name" value="TPR-like_helical_dom_sf"/>
</dbReference>
<dbReference type="InterPro" id="IPR006597">
    <property type="entry name" value="Sel1-like"/>
</dbReference>
<dbReference type="Gene3D" id="1.25.40.10">
    <property type="entry name" value="Tetratricopeptide repeat domain"/>
    <property type="match status" value="1"/>
</dbReference>
<dbReference type="SUPFAM" id="SSF53955">
    <property type="entry name" value="Lysozyme-like"/>
    <property type="match status" value="1"/>
</dbReference>
<evidence type="ECO:0000256" key="2">
    <source>
        <dbReference type="SAM" id="MobiDB-lite"/>
    </source>
</evidence>
<dbReference type="Proteomes" id="UP001597128">
    <property type="component" value="Unassembled WGS sequence"/>
</dbReference>
<feature type="region of interest" description="Disordered" evidence="2">
    <location>
        <begin position="322"/>
        <end position="341"/>
    </location>
</feature>
<feature type="domain" description="Transglycosylase SLT" evidence="4">
    <location>
        <begin position="202"/>
        <end position="300"/>
    </location>
</feature>
<dbReference type="RefSeq" id="WP_379056394.1">
    <property type="nucleotide sequence ID" value="NZ_JBHTKB010000001.1"/>
</dbReference>
<proteinExistence type="inferred from homology"/>
<feature type="compositionally biased region" description="Low complexity" evidence="2">
    <location>
        <begin position="328"/>
        <end position="341"/>
    </location>
</feature>
<dbReference type="CDD" id="cd00254">
    <property type="entry name" value="LT-like"/>
    <property type="match status" value="1"/>
</dbReference>
<dbReference type="InterPro" id="IPR023346">
    <property type="entry name" value="Lysozyme-like_dom_sf"/>
</dbReference>
<dbReference type="PROSITE" id="PS51257">
    <property type="entry name" value="PROKAR_LIPOPROTEIN"/>
    <property type="match status" value="1"/>
</dbReference>
<protein>
    <submittedName>
        <fullName evidence="5">Transglycosylase SLT domain-containing protein</fullName>
    </submittedName>
</protein>
<evidence type="ECO:0000256" key="3">
    <source>
        <dbReference type="SAM" id="SignalP"/>
    </source>
</evidence>
<sequence>MLIKTDIYPSRNIFLVAALCMSMACLAVWPRPSSAEDAATVDEVLTNSPPESAVVVETETPPQTSEPVVSYSREQSKMQNEGYKQFIKLQTSLASGTRNALGLNSYEQAYSHYCALAGEAHDPDAQFAMGWFYSTGKGVAVNHDIAARFFSLAAIQGHRDAREWLDKEPGNVELAKLPSCMHGQENSAAQVLYRKRGPVYQLVKKHAPVYGVDVDLAMAVIAVESGFNAKATSRKQAQGLMQLLPATQARFHVKDAYDPEQNIKGGLAYLRWLINHFKGDVELVAAAYNAGENAVQRHQGIPPYPETRSYVKRIAHYYKKKHHELRQKSAMRQSQSAAAAA</sequence>
<dbReference type="PANTHER" id="PTHR37423">
    <property type="entry name" value="SOLUBLE LYTIC MUREIN TRANSGLYCOSYLASE-RELATED"/>
    <property type="match status" value="1"/>
</dbReference>
<comment type="caution">
    <text evidence="5">The sequence shown here is derived from an EMBL/GenBank/DDBJ whole genome shotgun (WGS) entry which is preliminary data.</text>
</comment>
<evidence type="ECO:0000259" key="4">
    <source>
        <dbReference type="Pfam" id="PF01464"/>
    </source>
</evidence>
<dbReference type="SUPFAM" id="SSF81901">
    <property type="entry name" value="HCP-like"/>
    <property type="match status" value="1"/>
</dbReference>
<reference evidence="6" key="1">
    <citation type="journal article" date="2019" name="Int. J. Syst. Evol. Microbiol.">
        <title>The Global Catalogue of Microorganisms (GCM) 10K type strain sequencing project: providing services to taxonomists for standard genome sequencing and annotation.</title>
        <authorList>
            <consortium name="The Broad Institute Genomics Platform"/>
            <consortium name="The Broad Institute Genome Sequencing Center for Infectious Disease"/>
            <person name="Wu L."/>
            <person name="Ma J."/>
        </authorList>
    </citation>
    <scope>NUCLEOTIDE SEQUENCE [LARGE SCALE GENOMIC DNA]</scope>
    <source>
        <strain evidence="6">CCUG 58412</strain>
    </source>
</reference>
<dbReference type="InterPro" id="IPR008258">
    <property type="entry name" value="Transglycosylase_SLT_dom_1"/>
</dbReference>
<dbReference type="Gene3D" id="1.10.530.10">
    <property type="match status" value="1"/>
</dbReference>
<accession>A0ABW3F5L8</accession>
<feature type="chain" id="PRO_5047226470" evidence="3">
    <location>
        <begin position="28"/>
        <end position="341"/>
    </location>
</feature>
<name>A0ABW3F5L8_9PROT</name>
<comment type="similarity">
    <text evidence="1">Belongs to the transglycosylase Slt family.</text>
</comment>